<accession>A0A917Y481</accession>
<dbReference type="EMBL" id="BMOS01000031">
    <property type="protein sequence ID" value="GGN64435.1"/>
    <property type="molecule type" value="Genomic_DNA"/>
</dbReference>
<evidence type="ECO:0000313" key="1">
    <source>
        <dbReference type="EMBL" id="GGN64435.1"/>
    </source>
</evidence>
<proteinExistence type="predicted"/>
<dbReference type="Proteomes" id="UP000624041">
    <property type="component" value="Unassembled WGS sequence"/>
</dbReference>
<sequence length="97" mass="11254">MKLKPEHIYQAEQNGIDYRTLNTRVKQHNWNIDRAINEPIKAKPRSQPVEVKSDIEHVIDELNALGYYDTAGKSLKELSTKLALHQIKAESSHNTWF</sequence>
<comment type="caution">
    <text evidence="1">The sequence shown here is derived from an EMBL/GenBank/DDBJ whole genome shotgun (WGS) entry which is preliminary data.</text>
</comment>
<reference evidence="1" key="2">
    <citation type="submission" date="2020-09" db="EMBL/GenBank/DDBJ databases">
        <authorList>
            <person name="Sun Q."/>
            <person name="Ohkuma M."/>
        </authorList>
    </citation>
    <scope>NUCLEOTIDE SEQUENCE</scope>
    <source>
        <strain evidence="1">JCM 17251</strain>
    </source>
</reference>
<protein>
    <submittedName>
        <fullName evidence="1">Uncharacterized protein</fullName>
    </submittedName>
</protein>
<dbReference type="AlphaFoldDB" id="A0A917Y481"/>
<gene>
    <name evidence="1" type="ORF">GCM10007971_32310</name>
</gene>
<name>A0A917Y481_9BACI</name>
<organism evidence="1 2">
    <name type="scientific">Oceanobacillus indicireducens</name>
    <dbReference type="NCBI Taxonomy" id="1004261"/>
    <lineage>
        <taxon>Bacteria</taxon>
        <taxon>Bacillati</taxon>
        <taxon>Bacillota</taxon>
        <taxon>Bacilli</taxon>
        <taxon>Bacillales</taxon>
        <taxon>Bacillaceae</taxon>
        <taxon>Oceanobacillus</taxon>
    </lineage>
</organism>
<keyword evidence="2" id="KW-1185">Reference proteome</keyword>
<evidence type="ECO:0000313" key="2">
    <source>
        <dbReference type="Proteomes" id="UP000624041"/>
    </source>
</evidence>
<dbReference type="RefSeq" id="WP_188858862.1">
    <property type="nucleotide sequence ID" value="NZ_BMOS01000031.1"/>
</dbReference>
<reference evidence="1" key="1">
    <citation type="journal article" date="2014" name="Int. J. Syst. Evol. Microbiol.">
        <title>Complete genome sequence of Corynebacterium casei LMG S-19264T (=DSM 44701T), isolated from a smear-ripened cheese.</title>
        <authorList>
            <consortium name="US DOE Joint Genome Institute (JGI-PGF)"/>
            <person name="Walter F."/>
            <person name="Albersmeier A."/>
            <person name="Kalinowski J."/>
            <person name="Ruckert C."/>
        </authorList>
    </citation>
    <scope>NUCLEOTIDE SEQUENCE</scope>
    <source>
        <strain evidence="1">JCM 17251</strain>
    </source>
</reference>